<dbReference type="AlphaFoldDB" id="A0A7S3WTH5"/>
<name>A0A7S3WTH5_9SPIT</name>
<dbReference type="EMBL" id="HBIQ01072264">
    <property type="protein sequence ID" value="CAE0576360.1"/>
    <property type="molecule type" value="Transcribed_RNA"/>
</dbReference>
<gene>
    <name evidence="1" type="ORF">SACU0126_LOCUS23026</name>
</gene>
<accession>A0A7S3WTH5</accession>
<evidence type="ECO:0000313" key="1">
    <source>
        <dbReference type="EMBL" id="CAE0576360.1"/>
    </source>
</evidence>
<reference evidence="1" key="1">
    <citation type="submission" date="2021-01" db="EMBL/GenBank/DDBJ databases">
        <authorList>
            <person name="Corre E."/>
            <person name="Pelletier E."/>
            <person name="Niang G."/>
            <person name="Scheremetjew M."/>
            <person name="Finn R."/>
            <person name="Kale V."/>
            <person name="Holt S."/>
            <person name="Cochrane G."/>
            <person name="Meng A."/>
            <person name="Brown T."/>
            <person name="Cohen L."/>
        </authorList>
    </citation>
    <scope>NUCLEOTIDE SEQUENCE</scope>
    <source>
        <strain evidence="1">SPMC142</strain>
    </source>
</reference>
<proteinExistence type="predicted"/>
<sequence>MAADTTSPSVRLSFSSFDNLHTIPETKMFGGSPKSAATAAAAPTTSALSPLHWDWATELREVLDEIKAKDASVDADIAALGQRLAARASTIHSTTKAHHSPTRTA</sequence>
<protein>
    <submittedName>
        <fullName evidence="1">Uncharacterized protein</fullName>
    </submittedName>
</protein>
<organism evidence="1">
    <name type="scientific">Strombidinopsis acuminata</name>
    <dbReference type="NCBI Taxonomy" id="141414"/>
    <lineage>
        <taxon>Eukaryota</taxon>
        <taxon>Sar</taxon>
        <taxon>Alveolata</taxon>
        <taxon>Ciliophora</taxon>
        <taxon>Intramacronucleata</taxon>
        <taxon>Spirotrichea</taxon>
        <taxon>Choreotrichia</taxon>
        <taxon>Choreotrichida</taxon>
        <taxon>Strombidinopsidae</taxon>
        <taxon>Strombidinopsis</taxon>
    </lineage>
</organism>